<keyword evidence="2" id="KW-1185">Reference proteome</keyword>
<dbReference type="AlphaFoldDB" id="A0A1E5IJ53"/>
<proteinExistence type="predicted"/>
<protein>
    <submittedName>
        <fullName evidence="1">Uncharacterized protein</fullName>
    </submittedName>
</protein>
<reference evidence="1 2" key="1">
    <citation type="submission" date="2015-11" db="EMBL/GenBank/DDBJ databases">
        <title>Evidence for parallel genomic evolution in an endosymbiosis of termite gut flagellates.</title>
        <authorList>
            <person name="Zheng H."/>
        </authorList>
    </citation>
    <scope>NUCLEOTIDE SEQUENCE [LARGE SCALE GENOMIC DNA]</scope>
    <source>
        <strain evidence="1 2">CET450</strain>
    </source>
</reference>
<organism evidence="1 2">
    <name type="scientific">Endomicrobium trichonymphae</name>
    <dbReference type="NCBI Taxonomy" id="1408204"/>
    <lineage>
        <taxon>Bacteria</taxon>
        <taxon>Pseudomonadati</taxon>
        <taxon>Elusimicrobiota</taxon>
        <taxon>Endomicrobiia</taxon>
        <taxon>Endomicrobiales</taxon>
        <taxon>Endomicrobiaceae</taxon>
        <taxon>Candidatus Endomicrobiellum</taxon>
    </lineage>
</organism>
<name>A0A1E5IJ53_ENDTX</name>
<evidence type="ECO:0000313" key="2">
    <source>
        <dbReference type="Proteomes" id="UP000095237"/>
    </source>
</evidence>
<gene>
    <name evidence="1" type="ORF">ATZ36_06580</name>
</gene>
<evidence type="ECO:0000313" key="1">
    <source>
        <dbReference type="EMBL" id="OEG70008.1"/>
    </source>
</evidence>
<accession>A0A1E5IJ53</accession>
<sequence length="98" mass="11411">MNNAYYNLKNKSQKFIKSDASLKEVEINSIKDFNILMNTQLKEASNVILKYGENDDFDGKYFLTETLFYIIVGFRLDLLRKTVNSLDFFNYGGTVDWG</sequence>
<dbReference type="Proteomes" id="UP000095237">
    <property type="component" value="Unassembled WGS sequence"/>
</dbReference>
<dbReference type="EMBL" id="LNVX01000498">
    <property type="protein sequence ID" value="OEG70008.1"/>
    <property type="molecule type" value="Genomic_DNA"/>
</dbReference>
<comment type="caution">
    <text evidence="1">The sequence shown here is derived from an EMBL/GenBank/DDBJ whole genome shotgun (WGS) entry which is preliminary data.</text>
</comment>